<dbReference type="SUPFAM" id="SSF54631">
    <property type="entry name" value="CBS-domain pair"/>
    <property type="match status" value="1"/>
</dbReference>
<evidence type="ECO:0000256" key="9">
    <source>
        <dbReference type="PROSITE-ProRule" id="PRU00703"/>
    </source>
</evidence>
<protein>
    <recommendedName>
        <fullName evidence="3">inorganic diphosphatase</fullName>
        <ecNumber evidence="3">3.6.1.1</ecNumber>
    </recommendedName>
    <alternativeName>
        <fullName evidence="7">Pyrophosphate phospho-hydrolase</fullName>
    </alternativeName>
</protein>
<dbReference type="Pfam" id="PF07085">
    <property type="entry name" value="DRTGG"/>
    <property type="match status" value="1"/>
</dbReference>
<dbReference type="SUPFAM" id="SSF64182">
    <property type="entry name" value="DHH phosphoesterases"/>
    <property type="match status" value="1"/>
</dbReference>
<accession>B9XJ86</accession>
<evidence type="ECO:0000256" key="5">
    <source>
        <dbReference type="ARBA" id="ARBA00022801"/>
    </source>
</evidence>
<evidence type="ECO:0000256" key="2">
    <source>
        <dbReference type="ARBA" id="ARBA00011643"/>
    </source>
</evidence>
<dbReference type="Proteomes" id="UP000003688">
    <property type="component" value="Unassembled WGS sequence"/>
</dbReference>
<sequence>MQTIVIGHKNPDMDSICAAVGYARLKQLLGVPNVIAARAGNTNARIDYVLGRFHVQPPVFLSDVSPRVADVMQRDAISVTADSAVYDAIQLIAEKQLRGLPVIDGNKRCLGLLSAFKLSHYLFPSREEASAARIINASLASIVKTFGGDVIAGEASNEASETLFMVGAMDLYTFSQRMLRQKDKKIVLFVGDREHIQTAAIVSKVRAIVVTGGLAVEERVLEAAKGSGVTIVSSPYDTATTVLLARGAVRADHLLEPFTSFSPETSLELARERAANSASFIFPIVDENGQLLGVLSKSDFLKPPGTRLILVDHNELSQAVQGADKVPITEILDHHRIGGFASDSPIHFWNNPVGSTSTIVALCYQQMGVPIPSDVAGLLMAGLISDTLNLTSPTATPVDTRVLDHLSKIANADPAELAERIFSVGSPLLTLNPDQVITADCKEYEEHGKRFTVSQIEELNFSHLAEKQASLLEALNRHCEGRGLFFAALLVTDINTQNSLLLVSGSTAFQQRITFPSHGPHIWELDGIVSRKKQLLPYLLQCMIGVGAG</sequence>
<dbReference type="PROSITE" id="PS51371">
    <property type="entry name" value="CBS"/>
    <property type="match status" value="2"/>
</dbReference>
<feature type="domain" description="CBS" evidence="10">
    <location>
        <begin position="254"/>
        <end position="310"/>
    </location>
</feature>
<evidence type="ECO:0000259" key="10">
    <source>
        <dbReference type="PROSITE" id="PS51371"/>
    </source>
</evidence>
<dbReference type="PANTHER" id="PTHR12112">
    <property type="entry name" value="BNIP - RELATED"/>
    <property type="match status" value="1"/>
</dbReference>
<dbReference type="Pfam" id="PF02833">
    <property type="entry name" value="DHHA2"/>
    <property type="match status" value="1"/>
</dbReference>
<dbReference type="InterPro" id="IPR046342">
    <property type="entry name" value="CBS_dom_sf"/>
</dbReference>
<dbReference type="InterPro" id="IPR004097">
    <property type="entry name" value="DHHA2"/>
</dbReference>
<dbReference type="STRING" id="320771.Cflav_PD3183"/>
<dbReference type="InterPro" id="IPR010766">
    <property type="entry name" value="DRTGG"/>
</dbReference>
<dbReference type="EC" id="3.6.1.1" evidence="3"/>
<dbReference type="SMART" id="SM01131">
    <property type="entry name" value="DHHA2"/>
    <property type="match status" value="1"/>
</dbReference>
<comment type="subunit">
    <text evidence="2">Homohexamer.</text>
</comment>
<evidence type="ECO:0000256" key="6">
    <source>
        <dbReference type="ARBA" id="ARBA00023211"/>
    </source>
</evidence>
<dbReference type="AlphaFoldDB" id="B9XJ86"/>
<evidence type="ECO:0000256" key="1">
    <source>
        <dbReference type="ARBA" id="ARBA00001936"/>
    </source>
</evidence>
<evidence type="ECO:0000313" key="12">
    <source>
        <dbReference type="Proteomes" id="UP000003688"/>
    </source>
</evidence>
<dbReference type="Gene3D" id="3.40.1390.20">
    <property type="entry name" value="HprK N-terminal domain-like"/>
    <property type="match status" value="1"/>
</dbReference>
<dbReference type="OrthoDB" id="9766150at2"/>
<dbReference type="SUPFAM" id="SSF75138">
    <property type="entry name" value="HprK N-terminal domain-like"/>
    <property type="match status" value="1"/>
</dbReference>
<dbReference type="Gene3D" id="3.90.1640.10">
    <property type="entry name" value="inorganic pyrophosphatase (n-terminal core)"/>
    <property type="match status" value="2"/>
</dbReference>
<dbReference type="InterPro" id="IPR000644">
    <property type="entry name" value="CBS_dom"/>
</dbReference>
<dbReference type="InterPro" id="IPR038222">
    <property type="entry name" value="DHHA2_dom_sf"/>
</dbReference>
<keyword evidence="5 11" id="KW-0378">Hydrolase</keyword>
<dbReference type="EMBL" id="ABOX02000020">
    <property type="protein sequence ID" value="EEF60124.1"/>
    <property type="molecule type" value="Genomic_DNA"/>
</dbReference>
<dbReference type="GO" id="GO:0004427">
    <property type="term" value="F:inorganic diphosphate phosphatase activity"/>
    <property type="evidence" value="ECO:0007669"/>
    <property type="project" value="UniProtKB-EC"/>
</dbReference>
<dbReference type="NCBIfam" id="NF011443">
    <property type="entry name" value="PRK14869.1-5"/>
    <property type="match status" value="1"/>
</dbReference>
<dbReference type="InterPro" id="IPR028979">
    <property type="entry name" value="Ser_kin/Pase_Hpr-like_N_sf"/>
</dbReference>
<dbReference type="Pfam" id="PF00571">
    <property type="entry name" value="CBS"/>
    <property type="match status" value="2"/>
</dbReference>
<feature type="domain" description="CBS" evidence="10">
    <location>
        <begin position="72"/>
        <end position="128"/>
    </location>
</feature>
<dbReference type="InterPro" id="IPR038763">
    <property type="entry name" value="DHH_sf"/>
</dbReference>
<name>B9XJ86_PEDPL</name>
<comment type="catalytic activity">
    <reaction evidence="8">
        <text>diphosphate + H2O = 2 phosphate + H(+)</text>
        <dbReference type="Rhea" id="RHEA:24576"/>
        <dbReference type="ChEBI" id="CHEBI:15377"/>
        <dbReference type="ChEBI" id="CHEBI:15378"/>
        <dbReference type="ChEBI" id="CHEBI:33019"/>
        <dbReference type="ChEBI" id="CHEBI:43474"/>
        <dbReference type="EC" id="3.6.1.1"/>
    </reaction>
</comment>
<dbReference type="GO" id="GO:0005737">
    <property type="term" value="C:cytoplasm"/>
    <property type="evidence" value="ECO:0007669"/>
    <property type="project" value="InterPro"/>
</dbReference>
<proteinExistence type="predicted"/>
<evidence type="ECO:0000256" key="3">
    <source>
        <dbReference type="ARBA" id="ARBA00012146"/>
    </source>
</evidence>
<keyword evidence="4" id="KW-0479">Metal-binding</keyword>
<dbReference type="Gene3D" id="3.10.310.20">
    <property type="entry name" value="DHHA2 domain"/>
    <property type="match status" value="1"/>
</dbReference>
<comment type="cofactor">
    <cofactor evidence="1">
        <name>Mn(2+)</name>
        <dbReference type="ChEBI" id="CHEBI:29035"/>
    </cofactor>
</comment>
<dbReference type="SMART" id="SM00116">
    <property type="entry name" value="CBS"/>
    <property type="match status" value="2"/>
</dbReference>
<evidence type="ECO:0000256" key="8">
    <source>
        <dbReference type="ARBA" id="ARBA00047820"/>
    </source>
</evidence>
<keyword evidence="9" id="KW-0129">CBS domain</keyword>
<evidence type="ECO:0000256" key="4">
    <source>
        <dbReference type="ARBA" id="ARBA00022723"/>
    </source>
</evidence>
<keyword evidence="12" id="KW-1185">Reference proteome</keyword>
<dbReference type="PANTHER" id="PTHR12112:SF22">
    <property type="entry name" value="MANGANESE-DEPENDENT INORGANIC PYROPHOSPHATASE-RELATED"/>
    <property type="match status" value="1"/>
</dbReference>
<dbReference type="Pfam" id="PF01368">
    <property type="entry name" value="DHH"/>
    <property type="match status" value="1"/>
</dbReference>
<dbReference type="InterPro" id="IPR001667">
    <property type="entry name" value="DDH_dom"/>
</dbReference>
<dbReference type="GO" id="GO:0046872">
    <property type="term" value="F:metal ion binding"/>
    <property type="evidence" value="ECO:0007669"/>
    <property type="project" value="UniProtKB-KW"/>
</dbReference>
<keyword evidence="6" id="KW-0464">Manganese</keyword>
<comment type="caution">
    <text evidence="11">The sequence shown here is derived from an EMBL/GenBank/DDBJ whole genome shotgun (WGS) entry which is preliminary data.</text>
</comment>
<reference evidence="11 12" key="1">
    <citation type="journal article" date="2011" name="J. Bacteriol.">
        <title>Genome sequence of 'Pedosphaera parvula' Ellin514, an aerobic Verrucomicrobial isolate from pasture soil.</title>
        <authorList>
            <person name="Kant R."/>
            <person name="van Passel M.W."/>
            <person name="Sangwan P."/>
            <person name="Palva A."/>
            <person name="Lucas S."/>
            <person name="Copeland A."/>
            <person name="Lapidus A."/>
            <person name="Glavina Del Rio T."/>
            <person name="Dalin E."/>
            <person name="Tice H."/>
            <person name="Bruce D."/>
            <person name="Goodwin L."/>
            <person name="Pitluck S."/>
            <person name="Chertkov O."/>
            <person name="Larimer F.W."/>
            <person name="Land M.L."/>
            <person name="Hauser L."/>
            <person name="Brettin T.S."/>
            <person name="Detter J.C."/>
            <person name="Han S."/>
            <person name="de Vos W.M."/>
            <person name="Janssen P.H."/>
            <person name="Smidt H."/>
        </authorList>
    </citation>
    <scope>NUCLEOTIDE SEQUENCE [LARGE SCALE GENOMIC DNA]</scope>
    <source>
        <strain evidence="11 12">Ellin514</strain>
    </source>
</reference>
<evidence type="ECO:0000256" key="7">
    <source>
        <dbReference type="ARBA" id="ARBA00032535"/>
    </source>
</evidence>
<evidence type="ECO:0000313" key="11">
    <source>
        <dbReference type="EMBL" id="EEF60124.1"/>
    </source>
</evidence>
<gene>
    <name evidence="11" type="ORF">Cflav_PD3183</name>
</gene>
<organism evidence="11 12">
    <name type="scientific">Pedosphaera parvula (strain Ellin514)</name>
    <dbReference type="NCBI Taxonomy" id="320771"/>
    <lineage>
        <taxon>Bacteria</taxon>
        <taxon>Pseudomonadati</taxon>
        <taxon>Verrucomicrobiota</taxon>
        <taxon>Pedosphaerae</taxon>
        <taxon>Pedosphaerales</taxon>
        <taxon>Pedosphaeraceae</taxon>
        <taxon>Pedosphaera</taxon>
    </lineage>
</organism>
<dbReference type="RefSeq" id="WP_007415879.1">
    <property type="nucleotide sequence ID" value="NZ_ABOX02000020.1"/>
</dbReference>
<dbReference type="NCBIfam" id="NF011445">
    <property type="entry name" value="PRK14869.2-1"/>
    <property type="match status" value="1"/>
</dbReference>